<sequence>MQFIDLKAQQERIRPQIDAAIKRVLDHGQYIMGPEVFELERQLAEFVGVRHAIGCSSGTDALLLGLMAYEVGPGDAVFTTPFTFFATCEVIALLGATPVFVDIDPRTFNIDPIKLGQAIERVVEEGKLKVRGIIPVDLYGLPADYDAIMPLAEKHGLFVLEDAAQAFGATYKGRKAPGLGHVGTTSFFPAKPLGCYGDGGAVFTDDDDLAEKIRSLLVHGKGPDKYNNVRIGLNARLDTIQAAILIEKLKIYPEEIELRQVAAERYSKSLCEMAGVMTPHIPDGYASVWAQYTIQCQNRDDLQFRLSKAAIPTMVYYVKPVCLLDAMSYLNNQDGSFPVAEKMARQVLSLPIFPYLAKNQQFEILAKLAGKHICCS</sequence>
<organism evidence="6 7">
    <name type="scientific">Geothermobacter hydrogeniphilus</name>
    <dbReference type="NCBI Taxonomy" id="1969733"/>
    <lineage>
        <taxon>Bacteria</taxon>
        <taxon>Pseudomonadati</taxon>
        <taxon>Thermodesulfobacteriota</taxon>
        <taxon>Desulfuromonadia</taxon>
        <taxon>Desulfuromonadales</taxon>
        <taxon>Geothermobacteraceae</taxon>
        <taxon>Geothermobacter</taxon>
    </lineage>
</organism>
<evidence type="ECO:0000313" key="7">
    <source>
        <dbReference type="Proteomes" id="UP000236340"/>
    </source>
</evidence>
<evidence type="ECO:0000256" key="2">
    <source>
        <dbReference type="ARBA" id="ARBA00037999"/>
    </source>
</evidence>
<evidence type="ECO:0000256" key="5">
    <source>
        <dbReference type="RuleBase" id="RU004508"/>
    </source>
</evidence>
<dbReference type="Pfam" id="PF01041">
    <property type="entry name" value="DegT_DnrJ_EryC1"/>
    <property type="match status" value="1"/>
</dbReference>
<reference evidence="6 7" key="1">
    <citation type="journal article" date="2018" name="Genome Announc.">
        <title>Genome Sequence of Geothermobacter sp. HR-1 Iron Reducer from the Loihi Seamount.</title>
        <authorList>
            <person name="Smith H."/>
            <person name="Abuyen K."/>
            <person name="Tremblay J."/>
            <person name="Savalia P."/>
            <person name="Perez-Rodriguez I."/>
            <person name="Emerson D."/>
            <person name="Tully B."/>
            <person name="Amend J."/>
        </authorList>
    </citation>
    <scope>NUCLEOTIDE SEQUENCE [LARGE SCALE GENOMIC DNA]</scope>
    <source>
        <strain evidence="6 7">HR-1</strain>
    </source>
</reference>
<dbReference type="GO" id="GO:0008483">
    <property type="term" value="F:transaminase activity"/>
    <property type="evidence" value="ECO:0007669"/>
    <property type="project" value="UniProtKB-KW"/>
</dbReference>
<evidence type="ECO:0000256" key="1">
    <source>
        <dbReference type="ARBA" id="ARBA00022898"/>
    </source>
</evidence>
<accession>A0A2K2H5S9</accession>
<dbReference type="InterPro" id="IPR015422">
    <property type="entry name" value="PyrdxlP-dep_Trfase_small"/>
</dbReference>
<dbReference type="InterPro" id="IPR000653">
    <property type="entry name" value="DegT/StrS_aminotransferase"/>
</dbReference>
<dbReference type="CDD" id="cd00616">
    <property type="entry name" value="AHBA_syn"/>
    <property type="match status" value="1"/>
</dbReference>
<dbReference type="GO" id="GO:0000271">
    <property type="term" value="P:polysaccharide biosynthetic process"/>
    <property type="evidence" value="ECO:0007669"/>
    <property type="project" value="TreeGrafter"/>
</dbReference>
<dbReference type="OrthoDB" id="9810913at2"/>
<name>A0A2K2H5S9_9BACT</name>
<evidence type="ECO:0000256" key="3">
    <source>
        <dbReference type="PIRSR" id="PIRSR000390-1"/>
    </source>
</evidence>
<dbReference type="PANTHER" id="PTHR30244:SF42">
    <property type="entry name" value="UDP-2-ACETAMIDO-2-DEOXY-3-OXO-D-GLUCURONATE AMINOTRANSFERASE"/>
    <property type="match status" value="1"/>
</dbReference>
<evidence type="ECO:0000256" key="4">
    <source>
        <dbReference type="PIRSR" id="PIRSR000390-2"/>
    </source>
</evidence>
<comment type="caution">
    <text evidence="6">The sequence shown here is derived from an EMBL/GenBank/DDBJ whole genome shotgun (WGS) entry which is preliminary data.</text>
</comment>
<dbReference type="Gene3D" id="3.40.640.10">
    <property type="entry name" value="Type I PLP-dependent aspartate aminotransferase-like (Major domain)"/>
    <property type="match status" value="1"/>
</dbReference>
<comment type="similarity">
    <text evidence="2 5">Belongs to the DegT/DnrJ/EryC1 family.</text>
</comment>
<dbReference type="RefSeq" id="WP_103116815.1">
    <property type="nucleotide sequence ID" value="NZ_PPFX01000057.1"/>
</dbReference>
<dbReference type="PIRSF" id="PIRSF000390">
    <property type="entry name" value="PLP_StrS"/>
    <property type="match status" value="1"/>
</dbReference>
<dbReference type="SUPFAM" id="SSF53383">
    <property type="entry name" value="PLP-dependent transferases"/>
    <property type="match status" value="1"/>
</dbReference>
<keyword evidence="6" id="KW-0032">Aminotransferase</keyword>
<gene>
    <name evidence="6" type="ORF">C2E25_16485</name>
</gene>
<protein>
    <submittedName>
        <fullName evidence="6">Aminotransferase DegT</fullName>
    </submittedName>
</protein>
<evidence type="ECO:0000313" key="6">
    <source>
        <dbReference type="EMBL" id="PNU18672.1"/>
    </source>
</evidence>
<dbReference type="InterPro" id="IPR015424">
    <property type="entry name" value="PyrdxlP-dep_Trfase"/>
</dbReference>
<dbReference type="EMBL" id="PPFX01000057">
    <property type="protein sequence ID" value="PNU18672.1"/>
    <property type="molecule type" value="Genomic_DNA"/>
</dbReference>
<dbReference type="Proteomes" id="UP000236340">
    <property type="component" value="Unassembled WGS sequence"/>
</dbReference>
<dbReference type="PANTHER" id="PTHR30244">
    <property type="entry name" value="TRANSAMINASE"/>
    <property type="match status" value="1"/>
</dbReference>
<dbReference type="FunFam" id="3.40.640.10:FF:000089">
    <property type="entry name" value="Aminotransferase, DegT/DnrJ/EryC1/StrS family"/>
    <property type="match status" value="1"/>
</dbReference>
<dbReference type="AlphaFoldDB" id="A0A2K2H5S9"/>
<keyword evidence="6" id="KW-0808">Transferase</keyword>
<dbReference type="Gene3D" id="3.90.1150.10">
    <property type="entry name" value="Aspartate Aminotransferase, domain 1"/>
    <property type="match status" value="1"/>
</dbReference>
<feature type="active site" description="Proton acceptor" evidence="3">
    <location>
        <position position="191"/>
    </location>
</feature>
<dbReference type="GO" id="GO:0030170">
    <property type="term" value="F:pyridoxal phosphate binding"/>
    <property type="evidence" value="ECO:0007669"/>
    <property type="project" value="TreeGrafter"/>
</dbReference>
<feature type="modified residue" description="N6-(pyridoxal phosphate)lysine" evidence="4">
    <location>
        <position position="191"/>
    </location>
</feature>
<keyword evidence="1 4" id="KW-0663">Pyridoxal phosphate</keyword>
<proteinExistence type="inferred from homology"/>
<dbReference type="InterPro" id="IPR015421">
    <property type="entry name" value="PyrdxlP-dep_Trfase_major"/>
</dbReference>